<gene>
    <name evidence="2" type="ORF">CWS01_07665</name>
</gene>
<dbReference type="InterPro" id="IPR039569">
    <property type="entry name" value="FAS1-like_DH_region"/>
</dbReference>
<name>A0A2N0Z418_9BACI</name>
<reference evidence="2 3" key="1">
    <citation type="journal article" date="2003" name="Int. J. Syst. Evol. Microbiol.">
        <title>Bacillus nealsonii sp. nov., isolated from a spacecraft-assembly facility, whose spores are gamma-radiation resistant.</title>
        <authorList>
            <person name="Venkateswaran K."/>
            <person name="Kempf M."/>
            <person name="Chen F."/>
            <person name="Satomi M."/>
            <person name="Nicholson W."/>
            <person name="Kern R."/>
        </authorList>
    </citation>
    <scope>NUCLEOTIDE SEQUENCE [LARGE SCALE GENOMIC DNA]</scope>
    <source>
        <strain evidence="2 3">FO-92</strain>
    </source>
</reference>
<dbReference type="OrthoDB" id="160199at2"/>
<feature type="domain" description="FAS1-like dehydratase" evidence="1">
    <location>
        <begin position="4"/>
        <end position="117"/>
    </location>
</feature>
<accession>A0A2N0Z418</accession>
<comment type="caution">
    <text evidence="2">The sequence shown here is derived from an EMBL/GenBank/DDBJ whole genome shotgun (WGS) entry which is preliminary data.</text>
</comment>
<proteinExistence type="predicted"/>
<dbReference type="RefSeq" id="WP_101176604.1">
    <property type="nucleotide sequence ID" value="NZ_PISE01000015.1"/>
</dbReference>
<dbReference type="SUPFAM" id="SSF54637">
    <property type="entry name" value="Thioesterase/thiol ester dehydrase-isomerase"/>
    <property type="match status" value="1"/>
</dbReference>
<dbReference type="InterPro" id="IPR029069">
    <property type="entry name" value="HotDog_dom_sf"/>
</dbReference>
<keyword evidence="3" id="KW-1185">Reference proteome</keyword>
<dbReference type="CDD" id="cd03441">
    <property type="entry name" value="R_hydratase_like"/>
    <property type="match status" value="1"/>
</dbReference>
<dbReference type="Gene3D" id="3.10.129.10">
    <property type="entry name" value="Hotdog Thioesterase"/>
    <property type="match status" value="1"/>
</dbReference>
<dbReference type="Pfam" id="PF13452">
    <property type="entry name" value="FAS1_DH_region"/>
    <property type="match status" value="1"/>
</dbReference>
<sequence>MKTKEHEIIFNKEDVQQIVQLIGDRNPIYQSSERAKDYGFETIPLHPTMPMMAYKWLASPRELQHPIIHRKQKCIQHQRMYIDEVYRAIVEVKDQFQRQNLTFIKQTLYLYNRDGKLCFEGISDLILDSLS</sequence>
<evidence type="ECO:0000313" key="3">
    <source>
        <dbReference type="Proteomes" id="UP000233375"/>
    </source>
</evidence>
<evidence type="ECO:0000259" key="1">
    <source>
        <dbReference type="Pfam" id="PF13452"/>
    </source>
</evidence>
<evidence type="ECO:0000313" key="2">
    <source>
        <dbReference type="EMBL" id="PKG24258.1"/>
    </source>
</evidence>
<organism evidence="2 3">
    <name type="scientific">Niallia nealsonii</name>
    <dbReference type="NCBI Taxonomy" id="115979"/>
    <lineage>
        <taxon>Bacteria</taxon>
        <taxon>Bacillati</taxon>
        <taxon>Bacillota</taxon>
        <taxon>Bacilli</taxon>
        <taxon>Bacillales</taxon>
        <taxon>Bacillaceae</taxon>
        <taxon>Niallia</taxon>
    </lineage>
</organism>
<dbReference type="Proteomes" id="UP000233375">
    <property type="component" value="Unassembled WGS sequence"/>
</dbReference>
<protein>
    <recommendedName>
        <fullName evidence="1">FAS1-like dehydratase domain-containing protein</fullName>
    </recommendedName>
</protein>
<dbReference type="AlphaFoldDB" id="A0A2N0Z418"/>
<dbReference type="EMBL" id="PISE01000015">
    <property type="protein sequence ID" value="PKG24258.1"/>
    <property type="molecule type" value="Genomic_DNA"/>
</dbReference>